<dbReference type="RefSeq" id="WP_071115226.1">
    <property type="nucleotide sequence ID" value="NZ_MKCS01000001.1"/>
</dbReference>
<dbReference type="AlphaFoldDB" id="A0A1S1WYX1"/>
<evidence type="ECO:0000313" key="2">
    <source>
        <dbReference type="EMBL" id="OHX12507.1"/>
    </source>
</evidence>
<dbReference type="Proteomes" id="UP000180088">
    <property type="component" value="Unassembled WGS sequence"/>
</dbReference>
<comment type="caution">
    <text evidence="2">The sequence shown here is derived from an EMBL/GenBank/DDBJ whole genome shotgun (WGS) entry which is preliminary data.</text>
</comment>
<evidence type="ECO:0000256" key="1">
    <source>
        <dbReference type="SAM" id="SignalP"/>
    </source>
</evidence>
<evidence type="ECO:0000313" key="3">
    <source>
        <dbReference type="Proteomes" id="UP000180088"/>
    </source>
</evidence>
<gene>
    <name evidence="2" type="ORF">BI347_02560</name>
</gene>
<protein>
    <submittedName>
        <fullName evidence="2">Uncharacterized protein</fullName>
    </submittedName>
</protein>
<keyword evidence="1" id="KW-0732">Signal</keyword>
<dbReference type="STRING" id="1903179.BI347_02560"/>
<feature type="chain" id="PRO_5010352844" evidence="1">
    <location>
        <begin position="28"/>
        <end position="279"/>
    </location>
</feature>
<feature type="signal peptide" evidence="1">
    <location>
        <begin position="1"/>
        <end position="27"/>
    </location>
</feature>
<organism evidence="2 3">
    <name type="scientific">Chromobacterium sphagni</name>
    <dbReference type="NCBI Taxonomy" id="1903179"/>
    <lineage>
        <taxon>Bacteria</taxon>
        <taxon>Pseudomonadati</taxon>
        <taxon>Pseudomonadota</taxon>
        <taxon>Betaproteobacteria</taxon>
        <taxon>Neisseriales</taxon>
        <taxon>Chromobacteriaceae</taxon>
        <taxon>Chromobacterium</taxon>
    </lineage>
</organism>
<dbReference type="EMBL" id="MKCS01000001">
    <property type="protein sequence ID" value="OHX12507.1"/>
    <property type="molecule type" value="Genomic_DNA"/>
</dbReference>
<reference evidence="2 3" key="1">
    <citation type="submission" date="2016-09" db="EMBL/GenBank/DDBJ databases">
        <title>Chromobacterium muskegensis sp. nov., an insecticidal bacterium isolated from Sphagnum bogs.</title>
        <authorList>
            <person name="Sparks M.E."/>
            <person name="Blackburn M.B."/>
            <person name="Gundersen-Rindal D.E."/>
            <person name="Mitchell A."/>
            <person name="Farrar R."/>
            <person name="Kuhar D."/>
        </authorList>
    </citation>
    <scope>NUCLEOTIDE SEQUENCE [LARGE SCALE GENOMIC DNA]</scope>
    <source>
        <strain evidence="2 3">37-2</strain>
    </source>
</reference>
<dbReference type="OrthoDB" id="8756031at2"/>
<proteinExistence type="predicted"/>
<sequence length="279" mass="30498">MKFLAAAGARFAIAGLALVLSAIPATAAIADSFTRPTAVFSHGVTVFEQQRQLAPKASLRYRVLAAGGHGAAVEVSLWMKGSAGRTMLQLGQDSSFNPTGLSAGQSIVAIPRGPAAQLAWRPDIRTQGLPPGSRRLGDLRLECLVDLKSGLNQLGDHDSCQPKNRKANCLEEMEDCLRGASLALLDQLNQFSRLQVEKSPYQTKPFHYLFIADQPVFSIQLAHGEQRLTLPAVWLYGSVLQPSPFFAWQYPREYLYSLPLDSADWPDDTLVIFDNMAKS</sequence>
<accession>A0A1S1WYX1</accession>
<name>A0A1S1WYX1_9NEIS</name>